<accession>A0ABM5KFI0</accession>
<sequence length="207" mass="23561">MSKQIKLSGFFKKTDIENVKAGFSTSDSTILTQTGPKRKAANHFISENEGLNEDVLHALVKSYIKSLQDYFEKYFPADTDVRKNNLWVIDPFLASHDNNLSIQENEQLIEISSDDHLKVIKSHCENGADFWIGLLHESPLLSEKALKLLLPFYSTYLCEVSFSTLYVIKNKHSNRLLNLNAPMRLALTSFKPNIEKLSSKKQDQGSH</sequence>
<evidence type="ECO:0000313" key="2">
    <source>
        <dbReference type="Proteomes" id="UP001652700"/>
    </source>
</evidence>
<dbReference type="Proteomes" id="UP001652700">
    <property type="component" value="Unplaced"/>
</dbReference>
<name>A0ABM5KFI0_DIAVI</name>
<keyword evidence="2" id="KW-1185">Reference proteome</keyword>
<protein>
    <recommendedName>
        <fullName evidence="3">SCAN domain-containing protein 3-like</fullName>
    </recommendedName>
</protein>
<reference evidence="1" key="1">
    <citation type="submission" date="2025-05" db="UniProtKB">
        <authorList>
            <consortium name="EnsemblMetazoa"/>
        </authorList>
    </citation>
    <scope>IDENTIFICATION</scope>
</reference>
<dbReference type="PANTHER" id="PTHR45913:SF19">
    <property type="entry name" value="LOW QUALITY PROTEIN: ZINC FINGER BED DOMAIN-CONTAINING PROTEIN 5-LIKE"/>
    <property type="match status" value="1"/>
</dbReference>
<dbReference type="PANTHER" id="PTHR45913">
    <property type="entry name" value="EPM2A-INTERACTING PROTEIN 1"/>
    <property type="match status" value="1"/>
</dbReference>
<dbReference type="GeneID" id="126886150"/>
<proteinExistence type="predicted"/>
<evidence type="ECO:0000313" key="1">
    <source>
        <dbReference type="EnsemblMetazoa" id="XP_050508956.1"/>
    </source>
</evidence>
<dbReference type="EnsemblMetazoa" id="XM_050652999.1">
    <property type="protein sequence ID" value="XP_050508956.1"/>
    <property type="gene ID" value="LOC126886150"/>
</dbReference>
<dbReference type="RefSeq" id="XP_050508956.1">
    <property type="nucleotide sequence ID" value="XM_050652999.1"/>
</dbReference>
<evidence type="ECO:0008006" key="3">
    <source>
        <dbReference type="Google" id="ProtNLM"/>
    </source>
</evidence>
<organism evidence="1 2">
    <name type="scientific">Diabrotica virgifera virgifera</name>
    <name type="common">western corn rootworm</name>
    <dbReference type="NCBI Taxonomy" id="50390"/>
    <lineage>
        <taxon>Eukaryota</taxon>
        <taxon>Metazoa</taxon>
        <taxon>Ecdysozoa</taxon>
        <taxon>Arthropoda</taxon>
        <taxon>Hexapoda</taxon>
        <taxon>Insecta</taxon>
        <taxon>Pterygota</taxon>
        <taxon>Neoptera</taxon>
        <taxon>Endopterygota</taxon>
        <taxon>Coleoptera</taxon>
        <taxon>Polyphaga</taxon>
        <taxon>Cucujiformia</taxon>
        <taxon>Chrysomeloidea</taxon>
        <taxon>Chrysomelidae</taxon>
        <taxon>Galerucinae</taxon>
        <taxon>Diabroticina</taxon>
        <taxon>Diabroticites</taxon>
        <taxon>Diabrotica</taxon>
    </lineage>
</organism>